<evidence type="ECO:0000313" key="5">
    <source>
        <dbReference type="Proteomes" id="UP000473323"/>
    </source>
</evidence>
<proteinExistence type="predicted"/>
<dbReference type="Proteomes" id="UP000473323">
    <property type="component" value="Unassembled WGS sequence"/>
</dbReference>
<evidence type="ECO:0000313" key="2">
    <source>
        <dbReference type="EMBL" id="MZL60601.1"/>
    </source>
</evidence>
<dbReference type="RefSeq" id="WP_021650855.1">
    <property type="nucleotide sequence ID" value="NZ_CAKXSV010000020.1"/>
</dbReference>
<protein>
    <submittedName>
        <fullName evidence="2">Uncharacterized protein</fullName>
    </submittedName>
</protein>
<evidence type="ECO:0000313" key="4">
    <source>
        <dbReference type="Proteomes" id="UP000452293"/>
    </source>
</evidence>
<reference evidence="4 5" key="1">
    <citation type="journal article" date="2019" name="Nat. Med.">
        <title>A library of human gut bacterial isolates paired with longitudinal multiomics data enables mechanistic microbiome research.</title>
        <authorList>
            <person name="Poyet M."/>
            <person name="Groussin M."/>
            <person name="Gibbons S.M."/>
            <person name="Avila-Pacheco J."/>
            <person name="Jiang X."/>
            <person name="Kearney S.M."/>
            <person name="Perrotta A.R."/>
            <person name="Berdy B."/>
            <person name="Zhao S."/>
            <person name="Lieberman T.D."/>
            <person name="Swanson P.K."/>
            <person name="Smith M."/>
            <person name="Roesemann S."/>
            <person name="Alexander J.E."/>
            <person name="Rich S.A."/>
            <person name="Livny J."/>
            <person name="Vlamakis H."/>
            <person name="Clish C."/>
            <person name="Bullock K."/>
            <person name="Deik A."/>
            <person name="Scott J."/>
            <person name="Pierce K.A."/>
            <person name="Xavier R.J."/>
            <person name="Alm E.J."/>
        </authorList>
    </citation>
    <scope>NUCLEOTIDE SEQUENCE [LARGE SCALE GENOMIC DNA]</scope>
    <source>
        <strain evidence="3 4">BIOML-A1</strain>
        <strain evidence="2 5">BIOML-A4</strain>
    </source>
</reference>
<keyword evidence="1" id="KW-0472">Membrane</keyword>
<keyword evidence="1" id="KW-1133">Transmembrane helix</keyword>
<sequence length="274" mass="32534">MIMSFKDAQNYKEYADSTDDLIKKCEDIVNNLTPEEANAKCNCIIQFGDRIITNKEHYEDYVRYVKDAVKGAKRQTESMKNYYERYSVPKAYIELEEMKYIYNQICTKSGTPPQMEQLIRNTYEEFKYRNSPSLRRKKEEEERRIKQMQEDVKKYTSPDEPTVGYAELMRRKAAANPPKTSLSQDEIRRFDMMSEEWLVKWCHFSYNWYWVVPCLLLCIVANGGLIAAIGLIVFMICGEIYSMRVQEYCGVILPWYRDSGKTLEKRIINKYIKK</sequence>
<dbReference type="EMBL" id="WWVW01000012">
    <property type="protein sequence ID" value="MZL77247.1"/>
    <property type="molecule type" value="Genomic_DNA"/>
</dbReference>
<dbReference type="Proteomes" id="UP000452293">
    <property type="component" value="Unassembled WGS sequence"/>
</dbReference>
<accession>A0A6L8TA34</accession>
<organism evidence="2 5">
    <name type="scientific">Blautia massiliensis</name>
    <name type="common">ex Durand et al. 2017</name>
    <dbReference type="NCBI Taxonomy" id="1737424"/>
    <lineage>
        <taxon>Bacteria</taxon>
        <taxon>Bacillati</taxon>
        <taxon>Bacillota</taxon>
        <taxon>Clostridia</taxon>
        <taxon>Lachnospirales</taxon>
        <taxon>Lachnospiraceae</taxon>
        <taxon>Blautia</taxon>
    </lineage>
</organism>
<comment type="caution">
    <text evidence="2">The sequence shown here is derived from an EMBL/GenBank/DDBJ whole genome shotgun (WGS) entry which is preliminary data.</text>
</comment>
<dbReference type="AlphaFoldDB" id="A0A6L8TA34"/>
<evidence type="ECO:0000313" key="3">
    <source>
        <dbReference type="EMBL" id="MZL77247.1"/>
    </source>
</evidence>
<evidence type="ECO:0000256" key="1">
    <source>
        <dbReference type="SAM" id="Phobius"/>
    </source>
</evidence>
<dbReference type="EMBL" id="WWVT01000001">
    <property type="protein sequence ID" value="MZL60601.1"/>
    <property type="molecule type" value="Genomic_DNA"/>
</dbReference>
<keyword evidence="1" id="KW-0812">Transmembrane</keyword>
<keyword evidence="4" id="KW-1185">Reference proteome</keyword>
<feature type="transmembrane region" description="Helical" evidence="1">
    <location>
        <begin position="208"/>
        <end position="236"/>
    </location>
</feature>
<name>A0A6L8TA34_9FIRM</name>
<gene>
    <name evidence="2" type="ORF">GT694_00745</name>
    <name evidence="3" type="ORF">GT718_07700</name>
</gene>